<dbReference type="AlphaFoldDB" id="A0AA38GWQ7"/>
<protein>
    <submittedName>
        <fullName evidence="1">Uncharacterized protein</fullName>
    </submittedName>
</protein>
<evidence type="ECO:0000313" key="2">
    <source>
        <dbReference type="Proteomes" id="UP000824469"/>
    </source>
</evidence>
<feature type="non-terminal residue" evidence="1">
    <location>
        <position position="109"/>
    </location>
</feature>
<evidence type="ECO:0000313" key="1">
    <source>
        <dbReference type="EMBL" id="KAH9329816.1"/>
    </source>
</evidence>
<proteinExistence type="predicted"/>
<gene>
    <name evidence="1" type="ORF">KI387_001924</name>
</gene>
<comment type="caution">
    <text evidence="1">The sequence shown here is derived from an EMBL/GenBank/DDBJ whole genome shotgun (WGS) entry which is preliminary data.</text>
</comment>
<dbReference type="EMBL" id="JAHRHJ020000001">
    <property type="protein sequence ID" value="KAH9329816.1"/>
    <property type="molecule type" value="Genomic_DNA"/>
</dbReference>
<accession>A0AA38GWQ7</accession>
<organism evidence="1 2">
    <name type="scientific">Taxus chinensis</name>
    <name type="common">Chinese yew</name>
    <name type="synonym">Taxus wallichiana var. chinensis</name>
    <dbReference type="NCBI Taxonomy" id="29808"/>
    <lineage>
        <taxon>Eukaryota</taxon>
        <taxon>Viridiplantae</taxon>
        <taxon>Streptophyta</taxon>
        <taxon>Embryophyta</taxon>
        <taxon>Tracheophyta</taxon>
        <taxon>Spermatophyta</taxon>
        <taxon>Pinopsida</taxon>
        <taxon>Pinidae</taxon>
        <taxon>Conifers II</taxon>
        <taxon>Cupressales</taxon>
        <taxon>Taxaceae</taxon>
        <taxon>Taxus</taxon>
    </lineage>
</organism>
<reference evidence="1 2" key="1">
    <citation type="journal article" date="2021" name="Nat. Plants">
        <title>The Taxus genome provides insights into paclitaxel biosynthesis.</title>
        <authorList>
            <person name="Xiong X."/>
            <person name="Gou J."/>
            <person name="Liao Q."/>
            <person name="Li Y."/>
            <person name="Zhou Q."/>
            <person name="Bi G."/>
            <person name="Li C."/>
            <person name="Du R."/>
            <person name="Wang X."/>
            <person name="Sun T."/>
            <person name="Guo L."/>
            <person name="Liang H."/>
            <person name="Lu P."/>
            <person name="Wu Y."/>
            <person name="Zhang Z."/>
            <person name="Ro D.K."/>
            <person name="Shang Y."/>
            <person name="Huang S."/>
            <person name="Yan J."/>
        </authorList>
    </citation>
    <scope>NUCLEOTIDE SEQUENCE [LARGE SCALE GENOMIC DNA]</scope>
    <source>
        <strain evidence="1">Ta-2019</strain>
    </source>
</reference>
<dbReference type="Proteomes" id="UP000824469">
    <property type="component" value="Unassembled WGS sequence"/>
</dbReference>
<keyword evidence="2" id="KW-1185">Reference proteome</keyword>
<name>A0AA38GWQ7_TAXCH</name>
<sequence>MEEVWEGVQLKLIIMATTLASWHHLARTGTAHISVGEETLMSQGMRSFHMTKESPRFLALEKHEEQVSLLSAQANDEKLYALSMGTARDEAGKTSLEVVEALGDHLEAQ</sequence>